<comment type="caution">
    <text evidence="3">The sequence shown here is derived from an EMBL/GenBank/DDBJ whole genome shotgun (WGS) entry which is preliminary data.</text>
</comment>
<evidence type="ECO:0000256" key="1">
    <source>
        <dbReference type="SAM" id="Phobius"/>
    </source>
</evidence>
<dbReference type="eggNOG" id="COG5658">
    <property type="taxonomic scope" value="Bacteria"/>
</dbReference>
<proteinExistence type="predicted"/>
<dbReference type="InterPro" id="IPR025962">
    <property type="entry name" value="SdpI/YhfL"/>
</dbReference>
<dbReference type="RefSeq" id="WP_004802732.1">
    <property type="nucleotide sequence ID" value="NZ_KB446648.1"/>
</dbReference>
<feature type="transmembrane region" description="Helical" evidence="1">
    <location>
        <begin position="5"/>
        <end position="23"/>
    </location>
</feature>
<dbReference type="InterPro" id="IPR012867">
    <property type="entry name" value="DUF1648"/>
</dbReference>
<keyword evidence="1" id="KW-0472">Membrane</keyword>
<organism evidence="3 4">
    <name type="scientific">Eggerthia catenaformis OT 569 = DSM 20559</name>
    <dbReference type="NCBI Taxonomy" id="999415"/>
    <lineage>
        <taxon>Bacteria</taxon>
        <taxon>Bacillati</taxon>
        <taxon>Bacillota</taxon>
        <taxon>Erysipelotrichia</taxon>
        <taxon>Erysipelotrichales</taxon>
        <taxon>Coprobacillaceae</taxon>
        <taxon>Eggerthia</taxon>
    </lineage>
</organism>
<feature type="transmembrane region" description="Helical" evidence="1">
    <location>
        <begin position="107"/>
        <end position="126"/>
    </location>
</feature>
<dbReference type="Pfam" id="PF13630">
    <property type="entry name" value="SdpI"/>
    <property type="match status" value="1"/>
</dbReference>
<evidence type="ECO:0000259" key="2">
    <source>
        <dbReference type="Pfam" id="PF07853"/>
    </source>
</evidence>
<name>M2Q166_9FIRM</name>
<protein>
    <recommendedName>
        <fullName evidence="2">DUF1648 domain-containing protein</fullName>
    </recommendedName>
</protein>
<gene>
    <name evidence="3" type="ORF">HMPREF9943_01014</name>
</gene>
<keyword evidence="1" id="KW-0812">Transmembrane</keyword>
<dbReference type="BioCyc" id="ECAT999415-HMP:GTTI-1040-MONOMER"/>
<dbReference type="PIRSF" id="PIRSF038959">
    <property type="entry name" value="SdpI"/>
    <property type="match status" value="1"/>
</dbReference>
<feature type="transmembrane region" description="Helical" evidence="1">
    <location>
        <begin position="157"/>
        <end position="173"/>
    </location>
</feature>
<dbReference type="OrthoDB" id="9808690at2"/>
<reference evidence="3 4" key="1">
    <citation type="submission" date="2013-02" db="EMBL/GenBank/DDBJ databases">
        <title>The Genome Sequence of Lactobacillus catenaformis F0143.</title>
        <authorList>
            <consortium name="The Broad Institute Genome Sequencing Platform"/>
            <person name="Earl A."/>
            <person name="Ward D."/>
            <person name="Feldgarden M."/>
            <person name="Gevers D."/>
            <person name="Izard J."/>
            <person name="Blanton J.M."/>
            <person name="Mathney J."/>
            <person name="Dewhirst F.E."/>
            <person name="Young S.K."/>
            <person name="Zeng Q."/>
            <person name="Gargeya S."/>
            <person name="Fitzgerald M."/>
            <person name="Haas B."/>
            <person name="Abouelleil A."/>
            <person name="Alvarado L."/>
            <person name="Arachchi H.M."/>
            <person name="Berlin A."/>
            <person name="Chapman S.B."/>
            <person name="Gearin G."/>
            <person name="Goldberg J."/>
            <person name="Griggs A."/>
            <person name="Gujja S."/>
            <person name="Hansen M."/>
            <person name="Heiman D."/>
            <person name="Howarth C."/>
            <person name="Larimer J."/>
            <person name="Lui A."/>
            <person name="MacDonald P.J.P."/>
            <person name="McCowen C."/>
            <person name="Montmayeur A."/>
            <person name="Murphy C."/>
            <person name="Neiman D."/>
            <person name="Pearson M."/>
            <person name="Priest M."/>
            <person name="Roberts A."/>
            <person name="Saif S."/>
            <person name="Shea T."/>
            <person name="Sisk P."/>
            <person name="Stolte C."/>
            <person name="Sykes S."/>
            <person name="Wortman J."/>
            <person name="Nusbaum C."/>
            <person name="Birren B."/>
        </authorList>
    </citation>
    <scope>NUCLEOTIDE SEQUENCE [LARGE SCALE GENOMIC DNA]</scope>
    <source>
        <strain evidence="3 4">OT 569</strain>
    </source>
</reference>
<feature type="domain" description="DUF1648" evidence="2">
    <location>
        <begin position="8"/>
        <end position="48"/>
    </location>
</feature>
<accession>M2Q166</accession>
<feature type="transmembrane region" description="Helical" evidence="1">
    <location>
        <begin position="43"/>
        <end position="62"/>
    </location>
</feature>
<feature type="transmembrane region" description="Helical" evidence="1">
    <location>
        <begin position="83"/>
        <end position="101"/>
    </location>
</feature>
<keyword evidence="1" id="KW-1133">Transmembrane helix</keyword>
<sequence length="205" mass="23724">MKKYLIMLVIFTILLEVSVFFMPDTVPLHYNISGAPDRMGSKYWMYLFDLLPLAVYGLMSITKKIDPRKENLEKSDNYELMKYLVTGLILGITIIMTASIFFKELSIQMGLLIILGVFFVMIGNYMPRIKHNYFLGIKTPWAIHDENNWKATHRIGGINYVVLGLLFIVSAFLPGNIAFTITMVSVLVSTVFLYAYSYWYFKKHQ</sequence>
<dbReference type="InterPro" id="IPR026272">
    <property type="entry name" value="SdpI"/>
</dbReference>
<evidence type="ECO:0000313" key="3">
    <source>
        <dbReference type="EMBL" id="EMD16685.1"/>
    </source>
</evidence>
<dbReference type="Pfam" id="PF07853">
    <property type="entry name" value="DUF1648"/>
    <property type="match status" value="1"/>
</dbReference>
<dbReference type="EMBL" id="AGEJ01000016">
    <property type="protein sequence ID" value="EMD16685.1"/>
    <property type="molecule type" value="Genomic_DNA"/>
</dbReference>
<keyword evidence="4" id="KW-1185">Reference proteome</keyword>
<dbReference type="PANTHER" id="PTHR37810:SF5">
    <property type="entry name" value="IMMUNITY PROTEIN SDPI"/>
    <property type="match status" value="1"/>
</dbReference>
<dbReference type="Proteomes" id="UP000011758">
    <property type="component" value="Unassembled WGS sequence"/>
</dbReference>
<feature type="transmembrane region" description="Helical" evidence="1">
    <location>
        <begin position="179"/>
        <end position="201"/>
    </location>
</feature>
<dbReference type="GO" id="GO:0009636">
    <property type="term" value="P:response to toxic substance"/>
    <property type="evidence" value="ECO:0007669"/>
    <property type="project" value="TreeGrafter"/>
</dbReference>
<evidence type="ECO:0000313" key="4">
    <source>
        <dbReference type="Proteomes" id="UP000011758"/>
    </source>
</evidence>
<dbReference type="AlphaFoldDB" id="M2Q166"/>
<dbReference type="PANTHER" id="PTHR37810">
    <property type="entry name" value="IMMUNITY PROTEIN SDPI"/>
    <property type="match status" value="1"/>
</dbReference>